<feature type="region of interest" description="Disordered" evidence="1">
    <location>
        <begin position="882"/>
        <end position="935"/>
    </location>
</feature>
<protein>
    <recommendedName>
        <fullName evidence="2">PDZ domain-containing protein</fullName>
    </recommendedName>
</protein>
<organism evidence="3 4">
    <name type="scientific">Hymenolepis diminuta</name>
    <name type="common">Rat tapeworm</name>
    <dbReference type="NCBI Taxonomy" id="6216"/>
    <lineage>
        <taxon>Eukaryota</taxon>
        <taxon>Metazoa</taxon>
        <taxon>Spiralia</taxon>
        <taxon>Lophotrochozoa</taxon>
        <taxon>Platyhelminthes</taxon>
        <taxon>Cestoda</taxon>
        <taxon>Eucestoda</taxon>
        <taxon>Cyclophyllidea</taxon>
        <taxon>Hymenolepididae</taxon>
        <taxon>Hymenolepis</taxon>
    </lineage>
</organism>
<feature type="region of interest" description="Disordered" evidence="1">
    <location>
        <begin position="100"/>
        <end position="122"/>
    </location>
</feature>
<keyword evidence="4" id="KW-1185">Reference proteome</keyword>
<dbReference type="CDD" id="cd00136">
    <property type="entry name" value="PDZ_canonical"/>
    <property type="match status" value="3"/>
</dbReference>
<proteinExistence type="predicted"/>
<dbReference type="Pfam" id="PF00595">
    <property type="entry name" value="PDZ"/>
    <property type="match status" value="6"/>
</dbReference>
<evidence type="ECO:0000256" key="1">
    <source>
        <dbReference type="SAM" id="MobiDB-lite"/>
    </source>
</evidence>
<feature type="compositionally biased region" description="Acidic residues" evidence="1">
    <location>
        <begin position="1964"/>
        <end position="1976"/>
    </location>
</feature>
<feature type="domain" description="PDZ" evidence="2">
    <location>
        <begin position="126"/>
        <end position="183"/>
    </location>
</feature>
<gene>
    <name evidence="3" type="ORF">WMSIL1_LOCUS9738</name>
</gene>
<feature type="compositionally biased region" description="Polar residues" evidence="1">
    <location>
        <begin position="1950"/>
        <end position="1961"/>
    </location>
</feature>
<feature type="domain" description="PDZ" evidence="2">
    <location>
        <begin position="1306"/>
        <end position="1389"/>
    </location>
</feature>
<dbReference type="EMBL" id="CABIJS010000410">
    <property type="protein sequence ID" value="VUZ50930.1"/>
    <property type="molecule type" value="Genomic_DNA"/>
</dbReference>
<feature type="domain" description="PDZ" evidence="2">
    <location>
        <begin position="1027"/>
        <end position="1107"/>
    </location>
</feature>
<feature type="region of interest" description="Disordered" evidence="1">
    <location>
        <begin position="1810"/>
        <end position="1829"/>
    </location>
</feature>
<feature type="domain" description="PDZ" evidence="2">
    <location>
        <begin position="693"/>
        <end position="767"/>
    </location>
</feature>
<feature type="domain" description="PDZ" evidence="2">
    <location>
        <begin position="371"/>
        <end position="449"/>
    </location>
</feature>
<dbReference type="PANTHER" id="PTHR19964:SF89">
    <property type="entry name" value="INACTIVATION-NO-AFTER-POTENTIAL D PROTEIN-LIKE PROTEIN"/>
    <property type="match status" value="1"/>
</dbReference>
<feature type="compositionally biased region" description="Polar residues" evidence="1">
    <location>
        <begin position="882"/>
        <end position="897"/>
    </location>
</feature>
<feature type="compositionally biased region" description="Polar residues" evidence="1">
    <location>
        <begin position="370"/>
        <end position="392"/>
    </location>
</feature>
<dbReference type="PROSITE" id="PS50106">
    <property type="entry name" value="PDZ"/>
    <property type="match status" value="10"/>
</dbReference>
<feature type="compositionally biased region" description="Pro residues" evidence="1">
    <location>
        <begin position="918"/>
        <end position="929"/>
    </location>
</feature>
<evidence type="ECO:0000259" key="2">
    <source>
        <dbReference type="PROSITE" id="PS50106"/>
    </source>
</evidence>
<dbReference type="InterPro" id="IPR001478">
    <property type="entry name" value="PDZ"/>
</dbReference>
<dbReference type="Proteomes" id="UP000321570">
    <property type="component" value="Unassembled WGS sequence"/>
</dbReference>
<feature type="domain" description="PDZ" evidence="2">
    <location>
        <begin position="1524"/>
        <end position="1590"/>
    </location>
</feature>
<feature type="region of interest" description="Disordered" evidence="1">
    <location>
        <begin position="1945"/>
        <end position="1976"/>
    </location>
</feature>
<reference evidence="3 4" key="1">
    <citation type="submission" date="2019-07" db="EMBL/GenBank/DDBJ databases">
        <authorList>
            <person name="Jastrzebski P J."/>
            <person name="Paukszto L."/>
            <person name="Jastrzebski P J."/>
        </authorList>
    </citation>
    <scope>NUCLEOTIDE SEQUENCE [LARGE SCALE GENOMIC DNA]</scope>
    <source>
        <strain evidence="3 4">WMS-il1</strain>
    </source>
</reference>
<feature type="region of interest" description="Disordered" evidence="1">
    <location>
        <begin position="362"/>
        <end position="392"/>
    </location>
</feature>
<feature type="domain" description="PDZ" evidence="2">
    <location>
        <begin position="1188"/>
        <end position="1270"/>
    </location>
</feature>
<dbReference type="PANTHER" id="PTHR19964">
    <property type="entry name" value="MULTIPLE PDZ DOMAIN PROTEIN"/>
    <property type="match status" value="1"/>
</dbReference>
<dbReference type="InterPro" id="IPR051342">
    <property type="entry name" value="PDZ_scaffold"/>
</dbReference>
<feature type="domain" description="PDZ" evidence="2">
    <location>
        <begin position="537"/>
        <end position="622"/>
    </location>
</feature>
<dbReference type="SMART" id="SM00228">
    <property type="entry name" value="PDZ"/>
    <property type="match status" value="10"/>
</dbReference>
<name>A0A564YUV0_HYMDI</name>
<dbReference type="InterPro" id="IPR041489">
    <property type="entry name" value="PDZ_6"/>
</dbReference>
<dbReference type="Pfam" id="PF17820">
    <property type="entry name" value="PDZ_6"/>
    <property type="match status" value="1"/>
</dbReference>
<dbReference type="Gene3D" id="2.30.42.10">
    <property type="match status" value="10"/>
</dbReference>
<dbReference type="InterPro" id="IPR036034">
    <property type="entry name" value="PDZ_sf"/>
</dbReference>
<accession>A0A564YUV0</accession>
<evidence type="ECO:0000313" key="4">
    <source>
        <dbReference type="Proteomes" id="UP000321570"/>
    </source>
</evidence>
<feature type="region of interest" description="Disordered" evidence="1">
    <location>
        <begin position="2013"/>
        <end position="2033"/>
    </location>
</feature>
<dbReference type="SUPFAM" id="SSF50156">
    <property type="entry name" value="PDZ domain-like"/>
    <property type="match status" value="10"/>
</dbReference>
<evidence type="ECO:0000313" key="3">
    <source>
        <dbReference type="EMBL" id="VUZ50930.1"/>
    </source>
</evidence>
<feature type="domain" description="PDZ" evidence="2">
    <location>
        <begin position="1404"/>
        <end position="1485"/>
    </location>
</feature>
<sequence>MARKKSIARYVTNIISFANSRGKNKFKDRSRLYFSGRVNADLLKLMTAVWQPIVGPDREIGVFRVVRPKNVRQLGFSLIGSTTEPRPRKPVTSISATVLPAKSEESAQEGQEPVEEISDETPSRHFVHTVLPGGLFSSCNYLRPGDELLQVNGYRLHGRSHVEVVRCLRCLPAHIELVVARPLQNFEGANGDVPDGASNYLGETGTTLHVAASEIGSVATGSFLDDSCDGSASSYIGFSPVGLPIHPPASRVSEWIRGSQSDMSMAGLNGTLTRGQAIISPMPSAAASTVDCEVFSSASTVISENGTHKPVWSPVPLIVMLKRDKPAFGFSISSYDEILREQKSLLDGSYVISRTSTLKRGMSLRRRSTRAANLSSPSSRYSTIGRSRSVSTETRSKRNSLIIINEIVTGGCVDLDGRIKVGDRLLFVNDKKLTRASIGEAANALTTAPLGYTMIGVSKMLTVPLNMALQPFSMSSPQFTAVVNSTDDDTVTLQDEFTQEHKKDHPLDYYTPLSLDVEEVPYHAAALVVPEMDAALEKTIIVTSDTLPLGCELDALAAGGVDGCRVVKVLRGGSIERAAALVPGDYITRINSDNLRRVTNAEAFRVLRKASECTSIEIAYLQGEKVIAHRVKYLRSKSSEEPENENYYHLNRSRAGSLLVDLPPPESIIVTEPLKQIFGESVQSNSAWTQTRELKLMKLPEEDTWGLSITGPDVWTNSGDVRISALPQEVFQPVFVASVNENSAAGRCGLLQPGDIIIGVNGMDATRVGSRTVAEWIQTAYLVSSNSVSQSDGSSSSEEEEWTFLYLLILTLHPSSHTQLPSSVSNASSLSASAKPPVDLKSIPPVALAIESSVLPGENGKDARPLSFIFNPSTLVRSAFVSSNDSSSMEEPTSVASLEQHGDLPEPLGVSNLVISPPEEPLQMPPLPPQTSSDADVECPYGNPTDYPIPPLPSQPVGVSEASSSTTPQAATMSSVFTKQPIPSVQTIESQSAWRNIGATQLSASLAQLTQNYRRLALPDDEIHVVSMALTPITSGSNDESSADCESGLGIRLVGHRDTNSRGVFICSLREGSLADRTPGLQVTDEIVQVNNVCVMGLTHVSAKLLISKETEMARRSGGALPKIFLVIRHNTAYNASVMAKPTAGTAPTGCGHFLHHSALRSPSKEVLCPAKNTALRLPKQAEYDYFEVNLNRNAQGGLGLFLVNMNPRGDMGVFVQSMLPTSPAGMSGQVRSWDRIVAIDGEAVEDYDTALTKLSACHSMVNLRFARARSHNPRQGSELPLGMSLPRSFSPHAQPTPILLGVETTVEILRTTEDLGFSIVGGTDSHMSGVFIEKIHKGGTIDRDGRLQAYDKILAVNDIDLRNVTHETATSALRETKDRLLLTILRGSGALPFSLSEVMQTYSVALQKQLGTTFGLVLEDNQSGGVVIVNVTPGSPASRAPVLRPGDVILEVDGLDVHKASSNDVMAILKQCSTHVLLKTGLLKPPSGHPIPRLRLFTVLLTNPAKTSPKKVMEMSVSAPVLRVLEQQAVSGREPPSIFGLIFRQASGSESLYAPGSLIIESIHPGSAAARCGMLQVGDRLLGIDREPVGWLTIDDLHKFSQNFDNLTFDFGRLPPYKSAVTSNKSSLFQLDNLDYSPAPSPRALPTVKETDEITPVTATSPLSVVVESTNVPTTEKSPSSVKNLTAKFSAAVKVNTDNGIDEDDEKDDGNFRVRQIQLLLPPRDAENAKLGFTLQAVHNSGSCQRVIDLVPGSAAAVSGLRVGDRIIGFEDRLLSVLGGDSKAVTEAIESTWRSRHDTPLTLTIVRNASRQPSSSTAAAPPILTDNRQENFPNLKHVAGMAATGLGLMAAHHRVKNLRLPKDVGDNLDVQLQAGPPGLQVPGIATGFAAGTFYGGFNNNMGQTYYNNGNGFELLDSSVTLPGHHFDSSGGGDLSEDYEHKNIEDIQPPTDNQNDGSRNGQDNDTDDTKDDDTLEGECFYDNLDDYYAKNGHEVLMNNEYTFEDSSYEINAVNNDTKGNGQNRTKVRSSQSDRQYGVNYIRRKHADYYPSTSHHQSPVKRRASVPATQFCYQNINSPILIDEDYEDMNNQSQLISRTTRCRKALHSRHTRRNSAL</sequence>
<feature type="compositionally biased region" description="Polar residues" evidence="1">
    <location>
        <begin position="1810"/>
        <end position="1819"/>
    </location>
</feature>
<feature type="domain" description="PDZ" evidence="2">
    <location>
        <begin position="1720"/>
        <end position="1793"/>
    </location>
</feature>